<feature type="transmembrane region" description="Helical" evidence="10">
    <location>
        <begin position="155"/>
        <end position="173"/>
    </location>
</feature>
<dbReference type="InterPro" id="IPR015879">
    <property type="entry name" value="Ring_hydroxy_dOase_asu_C_dom"/>
</dbReference>
<reference evidence="12" key="1">
    <citation type="submission" date="2022-06" db="EMBL/GenBank/DDBJ databases">
        <title>Uncovering the hologenomic basis of an extraordinary plant invasion.</title>
        <authorList>
            <person name="Bieker V.C."/>
            <person name="Martin M.D."/>
            <person name="Gilbert T."/>
            <person name="Hodgins K."/>
            <person name="Battlay P."/>
            <person name="Petersen B."/>
            <person name="Wilson J."/>
        </authorList>
    </citation>
    <scope>NUCLEOTIDE SEQUENCE</scope>
    <source>
        <strain evidence="12">AA19_3_7</strain>
        <tissue evidence="12">Leaf</tissue>
    </source>
</reference>
<comment type="cofactor">
    <cofactor evidence="1">
        <name>Fe cation</name>
        <dbReference type="ChEBI" id="CHEBI:24875"/>
    </cofactor>
</comment>
<dbReference type="PANTHER" id="PTHR43756:SF5">
    <property type="entry name" value="CHOLINE MONOOXYGENASE, CHLOROPLASTIC"/>
    <property type="match status" value="1"/>
</dbReference>
<dbReference type="Gene3D" id="2.102.10.10">
    <property type="entry name" value="Rieske [2Fe-2S] iron-sulphur domain"/>
    <property type="match status" value="1"/>
</dbReference>
<dbReference type="EC" id="1.14.15.7" evidence="6"/>
<evidence type="ECO:0000256" key="3">
    <source>
        <dbReference type="ARBA" id="ARBA00004470"/>
    </source>
</evidence>
<dbReference type="PANTHER" id="PTHR43756">
    <property type="entry name" value="CHOLINE MONOOXYGENASE, CHLOROPLASTIC"/>
    <property type="match status" value="1"/>
</dbReference>
<evidence type="ECO:0000256" key="6">
    <source>
        <dbReference type="ARBA" id="ARBA00012763"/>
    </source>
</evidence>
<comment type="caution">
    <text evidence="12">The sequence shown here is derived from an EMBL/GenBank/DDBJ whole genome shotgun (WGS) entry which is preliminary data.</text>
</comment>
<evidence type="ECO:0000256" key="10">
    <source>
        <dbReference type="SAM" id="Phobius"/>
    </source>
</evidence>
<gene>
    <name evidence="12" type="ORF">M8C21_020975</name>
</gene>
<evidence type="ECO:0000256" key="5">
    <source>
        <dbReference type="ARBA" id="ARBA00010848"/>
    </source>
</evidence>
<evidence type="ECO:0000259" key="11">
    <source>
        <dbReference type="Pfam" id="PF00848"/>
    </source>
</evidence>
<evidence type="ECO:0000256" key="9">
    <source>
        <dbReference type="ARBA" id="ARBA00049097"/>
    </source>
</evidence>
<proteinExistence type="inferred from homology"/>
<comment type="catalytic activity">
    <reaction evidence="9">
        <text>choline + 2 reduced [2Fe-2S]-[ferredoxin] + O2 + 2 H(+) = betaine aldehyde hydrate + 2 oxidized [2Fe-2S]-[ferredoxin] + H2O</text>
        <dbReference type="Rhea" id="RHEA:17769"/>
        <dbReference type="Rhea" id="RHEA-COMP:10000"/>
        <dbReference type="Rhea" id="RHEA-COMP:10001"/>
        <dbReference type="ChEBI" id="CHEBI:15354"/>
        <dbReference type="ChEBI" id="CHEBI:15377"/>
        <dbReference type="ChEBI" id="CHEBI:15378"/>
        <dbReference type="ChEBI" id="CHEBI:15379"/>
        <dbReference type="ChEBI" id="CHEBI:15870"/>
        <dbReference type="ChEBI" id="CHEBI:33737"/>
        <dbReference type="ChEBI" id="CHEBI:33738"/>
        <dbReference type="EC" id="1.14.15.7"/>
    </reaction>
</comment>
<dbReference type="GO" id="GO:0051537">
    <property type="term" value="F:2 iron, 2 sulfur cluster binding"/>
    <property type="evidence" value="ECO:0007669"/>
    <property type="project" value="InterPro"/>
</dbReference>
<dbReference type="EMBL" id="JAMZMK010006474">
    <property type="protein sequence ID" value="KAI7748741.1"/>
    <property type="molecule type" value="Genomic_DNA"/>
</dbReference>
<comment type="pathway">
    <text evidence="4">Amine and polyamine biosynthesis; betaine biosynthesis via choline pathway; betaine aldehyde from choline (monooxygenase route): step 1/1.</text>
</comment>
<comment type="subcellular location">
    <subcellularLocation>
        <location evidence="3">Plastid</location>
        <location evidence="3">Chloroplast stroma</location>
    </subcellularLocation>
</comment>
<dbReference type="Gene3D" id="3.90.380.10">
    <property type="entry name" value="Naphthalene 1,2-dioxygenase Alpha Subunit, Chain A, domain 1"/>
    <property type="match status" value="1"/>
</dbReference>
<evidence type="ECO:0000313" key="13">
    <source>
        <dbReference type="Proteomes" id="UP001206925"/>
    </source>
</evidence>
<dbReference type="GO" id="GO:0005506">
    <property type="term" value="F:iron ion binding"/>
    <property type="evidence" value="ECO:0007669"/>
    <property type="project" value="InterPro"/>
</dbReference>
<comment type="cofactor">
    <cofactor evidence="8">
        <name>[2Fe-2S] cluster</name>
        <dbReference type="ChEBI" id="CHEBI:190135"/>
    </cofactor>
</comment>
<dbReference type="Proteomes" id="UP001206925">
    <property type="component" value="Unassembled WGS sequence"/>
</dbReference>
<dbReference type="GO" id="GO:0009570">
    <property type="term" value="C:chloroplast stroma"/>
    <property type="evidence" value="ECO:0007669"/>
    <property type="project" value="UniProtKB-SubCell"/>
</dbReference>
<evidence type="ECO:0000256" key="8">
    <source>
        <dbReference type="ARBA" id="ARBA00034078"/>
    </source>
</evidence>
<keyword evidence="13" id="KW-1185">Reference proteome</keyword>
<evidence type="ECO:0000256" key="7">
    <source>
        <dbReference type="ARBA" id="ARBA00014931"/>
    </source>
</evidence>
<dbReference type="Pfam" id="PF00848">
    <property type="entry name" value="Ring_hydroxyl_A"/>
    <property type="match status" value="1"/>
</dbReference>
<protein>
    <recommendedName>
        <fullName evidence="7">Choline monooxygenase, chloroplastic</fullName>
        <ecNumber evidence="6">1.14.15.7</ecNumber>
    </recommendedName>
</protein>
<dbReference type="SUPFAM" id="SSF55961">
    <property type="entry name" value="Bet v1-like"/>
    <property type="match status" value="1"/>
</dbReference>
<dbReference type="InterPro" id="IPR036922">
    <property type="entry name" value="Rieske_2Fe-2S_sf"/>
</dbReference>
<dbReference type="GO" id="GO:0019133">
    <property type="term" value="F:choline monooxygenase activity"/>
    <property type="evidence" value="ECO:0007669"/>
    <property type="project" value="UniProtKB-EC"/>
</dbReference>
<comment type="similarity">
    <text evidence="5">Belongs to the choline monooxygenase family.</text>
</comment>
<evidence type="ECO:0000256" key="4">
    <source>
        <dbReference type="ARBA" id="ARBA00004866"/>
    </source>
</evidence>
<dbReference type="AlphaFoldDB" id="A0AAD5CUV5"/>
<dbReference type="SUPFAM" id="SSF50022">
    <property type="entry name" value="ISP domain"/>
    <property type="match status" value="1"/>
</dbReference>
<accession>A0AAD5CUV5</accession>
<comment type="function">
    <text evidence="2">Catalyzes the first step of the osmoprotectant glycine betaine synthesis.</text>
</comment>
<keyword evidence="10" id="KW-0472">Membrane</keyword>
<sequence>MWCVVMKMASCVRFIMSVATMGWTYGFNGSLLKATRLTGIKNFDVKEFGLIPLRVAVWGPFILLNLEKDSFSKQGCDDDVGMEWLGSASNILTCCMISMRRVPNRVRPTYSIPSGSGPGERVFVENHIDDGYHVPFVHKDLPGLDQLDSLSTTCIWVAIFLTVSCFGMAYARYGPWMETNLVLPLGPGRSKVIFDYFLDASLKDDEAFVTKSLEENEKLQKEDFVLCEAVQRGLESPAYDSGRYVPMAEKAMHHFHCLLHQNLIK</sequence>
<feature type="domain" description="Aromatic-ring-hydroxylating dioxygenase alpha subunit C-terminal" evidence="11">
    <location>
        <begin position="174"/>
        <end position="259"/>
    </location>
</feature>
<evidence type="ECO:0000313" key="12">
    <source>
        <dbReference type="EMBL" id="KAI7748741.1"/>
    </source>
</evidence>
<evidence type="ECO:0000256" key="1">
    <source>
        <dbReference type="ARBA" id="ARBA00001962"/>
    </source>
</evidence>
<dbReference type="InterPro" id="IPR001663">
    <property type="entry name" value="Rng_hydr_dOase-A"/>
</dbReference>
<keyword evidence="10" id="KW-0812">Transmembrane</keyword>
<evidence type="ECO:0000256" key="2">
    <source>
        <dbReference type="ARBA" id="ARBA00002149"/>
    </source>
</evidence>
<name>A0AAD5CUV5_AMBAR</name>
<organism evidence="12 13">
    <name type="scientific">Ambrosia artemisiifolia</name>
    <name type="common">Common ragweed</name>
    <dbReference type="NCBI Taxonomy" id="4212"/>
    <lineage>
        <taxon>Eukaryota</taxon>
        <taxon>Viridiplantae</taxon>
        <taxon>Streptophyta</taxon>
        <taxon>Embryophyta</taxon>
        <taxon>Tracheophyta</taxon>
        <taxon>Spermatophyta</taxon>
        <taxon>Magnoliopsida</taxon>
        <taxon>eudicotyledons</taxon>
        <taxon>Gunneridae</taxon>
        <taxon>Pentapetalae</taxon>
        <taxon>asterids</taxon>
        <taxon>campanulids</taxon>
        <taxon>Asterales</taxon>
        <taxon>Asteraceae</taxon>
        <taxon>Asteroideae</taxon>
        <taxon>Heliantheae alliance</taxon>
        <taxon>Heliantheae</taxon>
        <taxon>Ambrosia</taxon>
    </lineage>
</organism>
<keyword evidence="10" id="KW-1133">Transmembrane helix</keyword>